<feature type="region of interest" description="Disordered" evidence="1">
    <location>
        <begin position="229"/>
        <end position="248"/>
    </location>
</feature>
<protein>
    <submittedName>
        <fullName evidence="2">Uncharacterized protein</fullName>
    </submittedName>
</protein>
<evidence type="ECO:0000313" key="3">
    <source>
        <dbReference type="Proteomes" id="UP000824890"/>
    </source>
</evidence>
<comment type="caution">
    <text evidence="2">The sequence shown here is derived from an EMBL/GenBank/DDBJ whole genome shotgun (WGS) entry which is preliminary data.</text>
</comment>
<reference evidence="2 3" key="1">
    <citation type="submission" date="2021-05" db="EMBL/GenBank/DDBJ databases">
        <title>Genome Assembly of Synthetic Allotetraploid Brassica napus Reveals Homoeologous Exchanges between Subgenomes.</title>
        <authorList>
            <person name="Davis J.T."/>
        </authorList>
    </citation>
    <scope>NUCLEOTIDE SEQUENCE [LARGE SCALE GENOMIC DNA]</scope>
    <source>
        <strain evidence="3">cv. Da-Ae</strain>
        <tissue evidence="2">Seedling</tissue>
    </source>
</reference>
<gene>
    <name evidence="2" type="ORF">HID58_071402</name>
</gene>
<accession>A0ABQ7Z1H7</accession>
<feature type="non-terminal residue" evidence="2">
    <location>
        <position position="1"/>
    </location>
</feature>
<proteinExistence type="predicted"/>
<keyword evidence="3" id="KW-1185">Reference proteome</keyword>
<evidence type="ECO:0000313" key="2">
    <source>
        <dbReference type="EMBL" id="KAH0874040.1"/>
    </source>
</evidence>
<name>A0ABQ7Z1H7_BRANA</name>
<organism evidence="2 3">
    <name type="scientific">Brassica napus</name>
    <name type="common">Rape</name>
    <dbReference type="NCBI Taxonomy" id="3708"/>
    <lineage>
        <taxon>Eukaryota</taxon>
        <taxon>Viridiplantae</taxon>
        <taxon>Streptophyta</taxon>
        <taxon>Embryophyta</taxon>
        <taxon>Tracheophyta</taxon>
        <taxon>Spermatophyta</taxon>
        <taxon>Magnoliopsida</taxon>
        <taxon>eudicotyledons</taxon>
        <taxon>Gunneridae</taxon>
        <taxon>Pentapetalae</taxon>
        <taxon>rosids</taxon>
        <taxon>malvids</taxon>
        <taxon>Brassicales</taxon>
        <taxon>Brassicaceae</taxon>
        <taxon>Brassiceae</taxon>
        <taxon>Brassica</taxon>
    </lineage>
</organism>
<feature type="region of interest" description="Disordered" evidence="1">
    <location>
        <begin position="25"/>
        <end position="54"/>
    </location>
</feature>
<dbReference type="EMBL" id="JAGKQM010000016">
    <property type="protein sequence ID" value="KAH0874040.1"/>
    <property type="molecule type" value="Genomic_DNA"/>
</dbReference>
<evidence type="ECO:0000256" key="1">
    <source>
        <dbReference type="SAM" id="MobiDB-lite"/>
    </source>
</evidence>
<dbReference type="Proteomes" id="UP000824890">
    <property type="component" value="Unassembled WGS sequence"/>
</dbReference>
<sequence>PLTSSLILSKSSPVLASFTNSSTLLSQSPDLTNTASTSAQAHTFTSNQGPEDCSDLNTLETMPSKTSMEAPDKFVPTLGAWAKALHCKPPATPPEPSTPKDYDTAIVGNQLAALWPSINDELLNKKPKNNLPARTFQPPIEKLPPPELKADGKLRFPWVAKLSPQSWNLYRAATPTYRLDGHLKYLFLQSSALKIRRRTNTLVAQNLSNNLDKQSSLVHSQQPNVTTFQDNTLVLSDHSTEDTSSGTL</sequence>